<accession>D5QEK9</accession>
<feature type="transmembrane region" description="Helical" evidence="6">
    <location>
        <begin position="413"/>
        <end position="435"/>
    </location>
</feature>
<feature type="transmembrane region" description="Helical" evidence="6">
    <location>
        <begin position="361"/>
        <end position="380"/>
    </location>
</feature>
<keyword evidence="5 6" id="KW-0472">Membrane</keyword>
<feature type="transmembrane region" description="Helical" evidence="6">
    <location>
        <begin position="283"/>
        <end position="303"/>
    </location>
</feature>
<dbReference type="PANTHER" id="PTHR43124">
    <property type="entry name" value="PURINE EFFLUX PUMP PBUE"/>
    <property type="match status" value="1"/>
</dbReference>
<keyword evidence="3 6" id="KW-0812">Transmembrane</keyword>
<evidence type="ECO:0000313" key="8">
    <source>
        <dbReference type="EMBL" id="EFG84420.1"/>
    </source>
</evidence>
<keyword evidence="4 6" id="KW-1133">Transmembrane helix</keyword>
<keyword evidence="2" id="KW-1003">Cell membrane</keyword>
<comment type="subcellular location">
    <subcellularLocation>
        <location evidence="1">Cell membrane</location>
        <topology evidence="1">Multi-pass membrane protein</topology>
    </subcellularLocation>
</comment>
<dbReference type="HOGENOM" id="CLU_001265_61_2_5"/>
<dbReference type="InterPro" id="IPR050189">
    <property type="entry name" value="MFS_Efflux_Transporters"/>
</dbReference>
<dbReference type="InterPro" id="IPR020846">
    <property type="entry name" value="MFS_dom"/>
</dbReference>
<reference evidence="8 9" key="1">
    <citation type="journal article" date="2010" name="J. Bacteriol.">
        <title>Genome sequence of a cellulose-producing bacterium, Gluconacetobacter hansenii ATCC 23769.</title>
        <authorList>
            <person name="Iyer P.R."/>
            <person name="Geib S.M."/>
            <person name="Catchmark J."/>
            <person name="Kao T.H."/>
            <person name="Tien M."/>
        </authorList>
    </citation>
    <scope>NUCLEOTIDE SEQUENCE [LARGE SCALE GENOMIC DNA]</scope>
    <source>
        <strain evidence="8 9">ATCC 23769</strain>
    </source>
</reference>
<feature type="transmembrane region" description="Helical" evidence="6">
    <location>
        <begin position="481"/>
        <end position="503"/>
    </location>
</feature>
<dbReference type="Pfam" id="PF07690">
    <property type="entry name" value="MFS_1"/>
    <property type="match status" value="1"/>
</dbReference>
<feature type="transmembrane region" description="Helical" evidence="6">
    <location>
        <begin position="124"/>
        <end position="142"/>
    </location>
</feature>
<sequence length="530" mass="55963">MHVFYAVHDVTGLTNHQAQFHAEAPTVAVGANVFTCGPCFGKDDAIDVFPGTGFTKNFYYSEYYKSLAGGQGFLKTFQFSCQISIVNHEDQTPHANTGAATGGMKNPMTWRMPSACMICAKRMTFLPVALLALAIGAFGLGTTETIVMGLLPQLSDGLGVTIAQAGMLVSGYAIGVTIASPLVAIMTNSLSRRDTLLLTMAIFIAGNACSAVAPGYWSLMIARVLTSFSHGTFYGAASIMAGKLVPPEKRAEALSLVYIGLTLAMILGVPLGTVVAQMTSWRIAFWLICCVGAAAWGTIWLWIPQDGKAGPTIRLYEQFRAMTRPLVVTMMLVSMCTSASMFTLFTYISPFLHIRTGLTEHVIDSVLLMIGAGLCLGNLLGGRLADWKMLPSCAGLMGAVAIIQILLAPGSLHVWSCLVLLFLWGVCIYAPMAPLQSYVVACSGSAPNIAAVMNQSSFNFGNAIGAWAGGILVGMHGSYGGLPILSAGFAAIGFGLVMVAQYFQSRDRVRNTAPHADASGSGSGPVPLQS</sequence>
<dbReference type="Proteomes" id="UP000006468">
    <property type="component" value="Chromosome"/>
</dbReference>
<dbReference type="GO" id="GO:0022857">
    <property type="term" value="F:transmembrane transporter activity"/>
    <property type="evidence" value="ECO:0007669"/>
    <property type="project" value="InterPro"/>
</dbReference>
<evidence type="ECO:0000256" key="2">
    <source>
        <dbReference type="ARBA" id="ARBA00022475"/>
    </source>
</evidence>
<dbReference type="SUPFAM" id="SSF103473">
    <property type="entry name" value="MFS general substrate transporter"/>
    <property type="match status" value="1"/>
</dbReference>
<dbReference type="PROSITE" id="PS50850">
    <property type="entry name" value="MFS"/>
    <property type="match status" value="1"/>
</dbReference>
<evidence type="ECO:0000256" key="6">
    <source>
        <dbReference type="SAM" id="Phobius"/>
    </source>
</evidence>
<dbReference type="EMBL" id="ADTV01000031">
    <property type="protein sequence ID" value="EFG84420.1"/>
    <property type="molecule type" value="Genomic_DNA"/>
</dbReference>
<feature type="transmembrane region" description="Helical" evidence="6">
    <location>
        <begin position="220"/>
        <end position="241"/>
    </location>
</feature>
<feature type="domain" description="Major facilitator superfamily (MFS) profile" evidence="7">
    <location>
        <begin position="129"/>
        <end position="505"/>
    </location>
</feature>
<dbReference type="InterPro" id="IPR036259">
    <property type="entry name" value="MFS_trans_sf"/>
</dbReference>
<gene>
    <name evidence="8" type="ORF">GXY_07870</name>
</gene>
<evidence type="ECO:0000313" key="9">
    <source>
        <dbReference type="Proteomes" id="UP000006468"/>
    </source>
</evidence>
<dbReference type="GO" id="GO:0005886">
    <property type="term" value="C:plasma membrane"/>
    <property type="evidence" value="ECO:0007669"/>
    <property type="project" value="UniProtKB-SubCell"/>
</dbReference>
<protein>
    <submittedName>
        <fullName evidence="8">Major facilitator superfamily MFS_1</fullName>
    </submittedName>
</protein>
<proteinExistence type="predicted"/>
<feature type="transmembrane region" description="Helical" evidence="6">
    <location>
        <begin position="196"/>
        <end position="214"/>
    </location>
</feature>
<feature type="transmembrane region" description="Helical" evidence="6">
    <location>
        <begin position="162"/>
        <end position="184"/>
    </location>
</feature>
<evidence type="ECO:0000256" key="1">
    <source>
        <dbReference type="ARBA" id="ARBA00004651"/>
    </source>
</evidence>
<feature type="transmembrane region" description="Helical" evidence="6">
    <location>
        <begin position="456"/>
        <end position="475"/>
    </location>
</feature>
<feature type="transmembrane region" description="Helical" evidence="6">
    <location>
        <begin position="324"/>
        <end position="349"/>
    </location>
</feature>
<feature type="transmembrane region" description="Helical" evidence="6">
    <location>
        <begin position="253"/>
        <end position="271"/>
    </location>
</feature>
<dbReference type="InterPro" id="IPR011701">
    <property type="entry name" value="MFS"/>
</dbReference>
<dbReference type="Gene3D" id="1.20.1250.20">
    <property type="entry name" value="MFS general substrate transporter like domains"/>
    <property type="match status" value="1"/>
</dbReference>
<evidence type="ECO:0000256" key="5">
    <source>
        <dbReference type="ARBA" id="ARBA00023136"/>
    </source>
</evidence>
<feature type="transmembrane region" description="Helical" evidence="6">
    <location>
        <begin position="387"/>
        <end position="407"/>
    </location>
</feature>
<name>D5QEK9_NOVHA</name>
<evidence type="ECO:0000256" key="4">
    <source>
        <dbReference type="ARBA" id="ARBA00022989"/>
    </source>
</evidence>
<organism evidence="8 9">
    <name type="scientific">Novacetimonas hansenii ATCC 23769</name>
    <dbReference type="NCBI Taxonomy" id="714995"/>
    <lineage>
        <taxon>Bacteria</taxon>
        <taxon>Pseudomonadati</taxon>
        <taxon>Pseudomonadota</taxon>
        <taxon>Alphaproteobacteria</taxon>
        <taxon>Acetobacterales</taxon>
        <taxon>Acetobacteraceae</taxon>
        <taxon>Novacetimonas</taxon>
    </lineage>
</organism>
<evidence type="ECO:0000256" key="3">
    <source>
        <dbReference type="ARBA" id="ARBA00022692"/>
    </source>
</evidence>
<comment type="caution">
    <text evidence="8">The sequence shown here is derived from an EMBL/GenBank/DDBJ whole genome shotgun (WGS) entry which is preliminary data.</text>
</comment>
<evidence type="ECO:0000259" key="7">
    <source>
        <dbReference type="PROSITE" id="PS50850"/>
    </source>
</evidence>
<dbReference type="CDD" id="cd17324">
    <property type="entry name" value="MFS_NepI_like"/>
    <property type="match status" value="1"/>
</dbReference>
<dbReference type="PANTHER" id="PTHR43124:SF8">
    <property type="entry name" value="INNER MEMBRANE TRANSPORT PROTEIN YDHP"/>
    <property type="match status" value="1"/>
</dbReference>
<dbReference type="AlphaFoldDB" id="D5QEK9"/>